<dbReference type="EMBL" id="JAMSHJ010000005">
    <property type="protein sequence ID" value="KAI5408759.1"/>
    <property type="molecule type" value="Genomic_DNA"/>
</dbReference>
<dbReference type="InterPro" id="IPR002156">
    <property type="entry name" value="RNaseH_domain"/>
</dbReference>
<organism evidence="2 3">
    <name type="scientific">Pisum sativum</name>
    <name type="common">Garden pea</name>
    <name type="synonym">Lathyrus oleraceus</name>
    <dbReference type="NCBI Taxonomy" id="3888"/>
    <lineage>
        <taxon>Eukaryota</taxon>
        <taxon>Viridiplantae</taxon>
        <taxon>Streptophyta</taxon>
        <taxon>Embryophyta</taxon>
        <taxon>Tracheophyta</taxon>
        <taxon>Spermatophyta</taxon>
        <taxon>Magnoliopsida</taxon>
        <taxon>eudicotyledons</taxon>
        <taxon>Gunneridae</taxon>
        <taxon>Pentapetalae</taxon>
        <taxon>rosids</taxon>
        <taxon>fabids</taxon>
        <taxon>Fabales</taxon>
        <taxon>Fabaceae</taxon>
        <taxon>Papilionoideae</taxon>
        <taxon>50 kb inversion clade</taxon>
        <taxon>NPAAA clade</taxon>
        <taxon>Hologalegina</taxon>
        <taxon>IRL clade</taxon>
        <taxon>Fabeae</taxon>
        <taxon>Lathyrus</taxon>
    </lineage>
</organism>
<proteinExistence type="predicted"/>
<feature type="domain" description="RNase H type-1" evidence="1">
    <location>
        <begin position="14"/>
        <end position="76"/>
    </location>
</feature>
<reference evidence="2 3" key="1">
    <citation type="journal article" date="2022" name="Nat. Genet.">
        <title>Improved pea reference genome and pan-genome highlight genomic features and evolutionary characteristics.</title>
        <authorList>
            <person name="Yang T."/>
            <person name="Liu R."/>
            <person name="Luo Y."/>
            <person name="Hu S."/>
            <person name="Wang D."/>
            <person name="Wang C."/>
            <person name="Pandey M.K."/>
            <person name="Ge S."/>
            <person name="Xu Q."/>
            <person name="Li N."/>
            <person name="Li G."/>
            <person name="Huang Y."/>
            <person name="Saxena R.K."/>
            <person name="Ji Y."/>
            <person name="Li M."/>
            <person name="Yan X."/>
            <person name="He Y."/>
            <person name="Liu Y."/>
            <person name="Wang X."/>
            <person name="Xiang C."/>
            <person name="Varshney R.K."/>
            <person name="Ding H."/>
            <person name="Gao S."/>
            <person name="Zong X."/>
        </authorList>
    </citation>
    <scope>NUCLEOTIDE SEQUENCE [LARGE SCALE GENOMIC DNA]</scope>
    <source>
        <strain evidence="2 3">cv. Zhongwan 6</strain>
    </source>
</reference>
<evidence type="ECO:0000313" key="2">
    <source>
        <dbReference type="EMBL" id="KAI5408759.1"/>
    </source>
</evidence>
<dbReference type="GO" id="GO:0004523">
    <property type="term" value="F:RNA-DNA hybrid ribonuclease activity"/>
    <property type="evidence" value="ECO:0007669"/>
    <property type="project" value="InterPro"/>
</dbReference>
<evidence type="ECO:0000259" key="1">
    <source>
        <dbReference type="Pfam" id="PF13456"/>
    </source>
</evidence>
<dbReference type="Proteomes" id="UP001058974">
    <property type="component" value="Chromosome 5"/>
</dbReference>
<keyword evidence="3" id="KW-1185">Reference proteome</keyword>
<accession>A0A9D5AII9</accession>
<gene>
    <name evidence="2" type="ORF">KIW84_054554</name>
</gene>
<name>A0A9D5AII9_PEA</name>
<sequence>METIHAASRKDLISAEPMVAEMLVVRWCLTIAQELKLERVIIQSDALIVVDNINSILKNVVLEPITAYCKSFLNSFKIGGYAFVESDVNVPPTAS</sequence>
<comment type="caution">
    <text evidence="2">The sequence shown here is derived from an EMBL/GenBank/DDBJ whole genome shotgun (WGS) entry which is preliminary data.</text>
</comment>
<dbReference type="Gramene" id="Psat05G0455400-T1">
    <property type="protein sequence ID" value="KAI5408759.1"/>
    <property type="gene ID" value="KIW84_054554"/>
</dbReference>
<protein>
    <recommendedName>
        <fullName evidence="1">RNase H type-1 domain-containing protein</fullName>
    </recommendedName>
</protein>
<dbReference type="AlphaFoldDB" id="A0A9D5AII9"/>
<dbReference type="GO" id="GO:0003676">
    <property type="term" value="F:nucleic acid binding"/>
    <property type="evidence" value="ECO:0007669"/>
    <property type="project" value="InterPro"/>
</dbReference>
<dbReference type="Pfam" id="PF13456">
    <property type="entry name" value="RVT_3"/>
    <property type="match status" value="1"/>
</dbReference>
<evidence type="ECO:0000313" key="3">
    <source>
        <dbReference type="Proteomes" id="UP001058974"/>
    </source>
</evidence>